<comment type="caution">
    <text evidence="3">The sequence shown here is derived from an EMBL/GenBank/DDBJ whole genome shotgun (WGS) entry which is preliminary data.</text>
</comment>
<keyword evidence="2" id="KW-1133">Transmembrane helix</keyword>
<evidence type="ECO:0000313" key="3">
    <source>
        <dbReference type="EMBL" id="GGO45251.1"/>
    </source>
</evidence>
<keyword evidence="4" id="KW-1185">Reference proteome</keyword>
<dbReference type="CDD" id="cd06530">
    <property type="entry name" value="S26_SPase_I"/>
    <property type="match status" value="1"/>
</dbReference>
<sequence>MSTPRDQHHFRAPIWLQRIGQAISFLILCVSALAAVVLIIVPLVTGSQTYSVLTSSMAPSYPPGTFLVVKPTDFDALHGGDVITYQMESGRPEVITHRITSLTASQDGERMLITQGDNNDVADPDPVMEIQVRGKLVYAVPYVGFLANALGQTDRSGIITILAVALITYGLYSMVRGIAKERSEKRVQDIVPTASDTFPADTAREQAWPRH</sequence>
<accession>A0ABQ2M059</accession>
<dbReference type="PANTHER" id="PTHR10806:SF6">
    <property type="entry name" value="SIGNAL PEPTIDASE COMPLEX CATALYTIC SUBUNIT SEC11"/>
    <property type="match status" value="1"/>
</dbReference>
<gene>
    <name evidence="3" type="ORF">GCM10010977_17570</name>
</gene>
<evidence type="ECO:0000313" key="4">
    <source>
        <dbReference type="Proteomes" id="UP000642509"/>
    </source>
</evidence>
<dbReference type="RefSeq" id="WP_188805778.1">
    <property type="nucleotide sequence ID" value="NZ_BAAAOU010000005.1"/>
</dbReference>
<protein>
    <recommendedName>
        <fullName evidence="1">Signal peptidase I</fullName>
        <ecNumber evidence="1">3.4.21.89</ecNumber>
    </recommendedName>
</protein>
<dbReference type="EMBL" id="BMLQ01000004">
    <property type="protein sequence ID" value="GGO45251.1"/>
    <property type="molecule type" value="Genomic_DNA"/>
</dbReference>
<organism evidence="3 4">
    <name type="scientific">Citricoccus zhacaiensis</name>
    <dbReference type="NCBI Taxonomy" id="489142"/>
    <lineage>
        <taxon>Bacteria</taxon>
        <taxon>Bacillati</taxon>
        <taxon>Actinomycetota</taxon>
        <taxon>Actinomycetes</taxon>
        <taxon>Micrococcales</taxon>
        <taxon>Micrococcaceae</taxon>
        <taxon>Citricoccus</taxon>
    </lineage>
</organism>
<reference evidence="4" key="1">
    <citation type="journal article" date="2019" name="Int. J. Syst. Evol. Microbiol.">
        <title>The Global Catalogue of Microorganisms (GCM) 10K type strain sequencing project: providing services to taxonomists for standard genome sequencing and annotation.</title>
        <authorList>
            <consortium name="The Broad Institute Genomics Platform"/>
            <consortium name="The Broad Institute Genome Sequencing Center for Infectious Disease"/>
            <person name="Wu L."/>
            <person name="Ma J."/>
        </authorList>
    </citation>
    <scope>NUCLEOTIDE SEQUENCE [LARGE SCALE GENOMIC DNA]</scope>
    <source>
        <strain evidence="4">CGMCC 1.7064</strain>
    </source>
</reference>
<evidence type="ECO:0000256" key="1">
    <source>
        <dbReference type="NCBIfam" id="TIGR02228"/>
    </source>
</evidence>
<feature type="transmembrane region" description="Helical" evidence="2">
    <location>
        <begin position="21"/>
        <end position="44"/>
    </location>
</feature>
<proteinExistence type="predicted"/>
<dbReference type="Proteomes" id="UP000642509">
    <property type="component" value="Unassembled WGS sequence"/>
</dbReference>
<keyword evidence="2" id="KW-0812">Transmembrane</keyword>
<keyword evidence="2" id="KW-0472">Membrane</keyword>
<evidence type="ECO:0000256" key="2">
    <source>
        <dbReference type="SAM" id="Phobius"/>
    </source>
</evidence>
<dbReference type="EC" id="3.4.21.89" evidence="1"/>
<dbReference type="NCBIfam" id="TIGR02228">
    <property type="entry name" value="sigpep_I_arch"/>
    <property type="match status" value="1"/>
</dbReference>
<dbReference type="InterPro" id="IPR019533">
    <property type="entry name" value="Peptidase_S26"/>
</dbReference>
<feature type="transmembrane region" description="Helical" evidence="2">
    <location>
        <begin position="156"/>
        <end position="175"/>
    </location>
</feature>
<dbReference type="PANTHER" id="PTHR10806">
    <property type="entry name" value="SIGNAL PEPTIDASE COMPLEX CATALYTIC SUBUNIT SEC11"/>
    <property type="match status" value="1"/>
</dbReference>
<dbReference type="InterPro" id="IPR001733">
    <property type="entry name" value="Peptidase_S26B"/>
</dbReference>
<name>A0ABQ2M059_9MICC</name>